<dbReference type="AlphaFoldDB" id="A0A402BG43"/>
<dbReference type="InterPro" id="IPR036396">
    <property type="entry name" value="Cyt_P450_sf"/>
</dbReference>
<evidence type="ECO:0000256" key="3">
    <source>
        <dbReference type="ARBA" id="ARBA00022723"/>
    </source>
</evidence>
<dbReference type="InterPro" id="IPR001128">
    <property type="entry name" value="Cyt_P450"/>
</dbReference>
<evidence type="ECO:0000256" key="4">
    <source>
        <dbReference type="ARBA" id="ARBA00023002"/>
    </source>
</evidence>
<dbReference type="InterPro" id="IPR002401">
    <property type="entry name" value="Cyt_P450_E_grp-I"/>
</dbReference>
<comment type="cofactor">
    <cofactor evidence="7">
        <name>heme</name>
        <dbReference type="ChEBI" id="CHEBI:30413"/>
    </cofactor>
</comment>
<reference evidence="10" key="1">
    <citation type="submission" date="2018-12" db="EMBL/GenBank/DDBJ databases">
        <title>Tengunoibacter tsumagoiensis gen. nov., sp. nov., Dictyobacter kobayashii sp. nov., D. alpinus sp. nov., and D. joshuensis sp. nov. and description of Dictyobacteraceae fam. nov. within the order Ktedonobacterales isolated from Tengu-no-mugimeshi.</title>
        <authorList>
            <person name="Wang C.M."/>
            <person name="Zheng Y."/>
            <person name="Sakai Y."/>
            <person name="Toyoda A."/>
            <person name="Minakuchi Y."/>
            <person name="Abe K."/>
            <person name="Yokota A."/>
            <person name="Yabe S."/>
        </authorList>
    </citation>
    <scope>NUCLEOTIDE SEQUENCE [LARGE SCALE GENOMIC DNA]</scope>
    <source>
        <strain evidence="10">Uno16</strain>
    </source>
</reference>
<name>A0A402BG43_9CHLR</name>
<dbReference type="Gene3D" id="1.10.630.10">
    <property type="entry name" value="Cytochrome P450"/>
    <property type="match status" value="1"/>
</dbReference>
<dbReference type="EMBL" id="BIFT01000002">
    <property type="protein sequence ID" value="GCE30289.1"/>
    <property type="molecule type" value="Genomic_DNA"/>
</dbReference>
<evidence type="ECO:0000256" key="5">
    <source>
        <dbReference type="ARBA" id="ARBA00023004"/>
    </source>
</evidence>
<evidence type="ECO:0000256" key="1">
    <source>
        <dbReference type="ARBA" id="ARBA00010617"/>
    </source>
</evidence>
<dbReference type="Pfam" id="PF00067">
    <property type="entry name" value="p450"/>
    <property type="match status" value="1"/>
</dbReference>
<dbReference type="PROSITE" id="PS00086">
    <property type="entry name" value="CYTOCHROME_P450"/>
    <property type="match status" value="1"/>
</dbReference>
<dbReference type="GO" id="GO:0005506">
    <property type="term" value="F:iron ion binding"/>
    <property type="evidence" value="ECO:0007669"/>
    <property type="project" value="InterPro"/>
</dbReference>
<gene>
    <name evidence="9" type="ORF">KDA_57730</name>
</gene>
<dbReference type="InterPro" id="IPR017972">
    <property type="entry name" value="Cyt_P450_CS"/>
</dbReference>
<keyword evidence="5 7" id="KW-0408">Iron</keyword>
<keyword evidence="6 8" id="KW-0503">Monooxygenase</keyword>
<dbReference type="InterPro" id="IPR050196">
    <property type="entry name" value="Cytochrome_P450_Monoox"/>
</dbReference>
<keyword evidence="3 7" id="KW-0479">Metal-binding</keyword>
<evidence type="ECO:0000256" key="7">
    <source>
        <dbReference type="PIRSR" id="PIRSR602401-1"/>
    </source>
</evidence>
<proteinExistence type="inferred from homology"/>
<organism evidence="9 10">
    <name type="scientific">Dictyobacter alpinus</name>
    <dbReference type="NCBI Taxonomy" id="2014873"/>
    <lineage>
        <taxon>Bacteria</taxon>
        <taxon>Bacillati</taxon>
        <taxon>Chloroflexota</taxon>
        <taxon>Ktedonobacteria</taxon>
        <taxon>Ktedonobacterales</taxon>
        <taxon>Dictyobacteraceae</taxon>
        <taxon>Dictyobacter</taxon>
    </lineage>
</organism>
<dbReference type="GO" id="GO:0004497">
    <property type="term" value="F:monooxygenase activity"/>
    <property type="evidence" value="ECO:0007669"/>
    <property type="project" value="UniProtKB-KW"/>
</dbReference>
<dbReference type="RefSeq" id="WP_126630429.1">
    <property type="nucleotide sequence ID" value="NZ_BIFT01000002.1"/>
</dbReference>
<evidence type="ECO:0000313" key="10">
    <source>
        <dbReference type="Proteomes" id="UP000287171"/>
    </source>
</evidence>
<comment type="similarity">
    <text evidence="1 8">Belongs to the cytochrome P450 family.</text>
</comment>
<dbReference type="PRINTS" id="PR00385">
    <property type="entry name" value="P450"/>
</dbReference>
<protein>
    <submittedName>
        <fullName evidence="9">Cytochrome P450</fullName>
    </submittedName>
</protein>
<dbReference type="OrthoDB" id="9789468at2"/>
<keyword evidence="4 8" id="KW-0560">Oxidoreductase</keyword>
<dbReference type="PRINTS" id="PR00463">
    <property type="entry name" value="EP450I"/>
</dbReference>
<dbReference type="CDD" id="cd20620">
    <property type="entry name" value="CYP132-like"/>
    <property type="match status" value="1"/>
</dbReference>
<keyword evidence="2 7" id="KW-0349">Heme</keyword>
<evidence type="ECO:0000256" key="2">
    <source>
        <dbReference type="ARBA" id="ARBA00022617"/>
    </source>
</evidence>
<dbReference type="GO" id="GO:0016705">
    <property type="term" value="F:oxidoreductase activity, acting on paired donors, with incorporation or reduction of molecular oxygen"/>
    <property type="evidence" value="ECO:0007669"/>
    <property type="project" value="InterPro"/>
</dbReference>
<keyword evidence="10" id="KW-1185">Reference proteome</keyword>
<dbReference type="Proteomes" id="UP000287171">
    <property type="component" value="Unassembled WGS sequence"/>
</dbReference>
<evidence type="ECO:0000313" key="9">
    <source>
        <dbReference type="EMBL" id="GCE30289.1"/>
    </source>
</evidence>
<feature type="binding site" description="axial binding residue" evidence="7">
    <location>
        <position position="394"/>
    </location>
    <ligand>
        <name>heme</name>
        <dbReference type="ChEBI" id="CHEBI:30413"/>
    </ligand>
    <ligandPart>
        <name>Fe</name>
        <dbReference type="ChEBI" id="CHEBI:18248"/>
    </ligandPart>
</feature>
<evidence type="ECO:0000256" key="8">
    <source>
        <dbReference type="RuleBase" id="RU000461"/>
    </source>
</evidence>
<comment type="caution">
    <text evidence="9">The sequence shown here is derived from an EMBL/GenBank/DDBJ whole genome shotgun (WGS) entry which is preliminary data.</text>
</comment>
<dbReference type="PANTHER" id="PTHR24291:SF50">
    <property type="entry name" value="BIFUNCTIONAL ALBAFLAVENONE MONOOXYGENASE_TERPENE SYNTHASE"/>
    <property type="match status" value="1"/>
</dbReference>
<dbReference type="GO" id="GO:0020037">
    <property type="term" value="F:heme binding"/>
    <property type="evidence" value="ECO:0007669"/>
    <property type="project" value="InterPro"/>
</dbReference>
<dbReference type="SUPFAM" id="SSF48264">
    <property type="entry name" value="Cytochrome P450"/>
    <property type="match status" value="1"/>
</dbReference>
<evidence type="ECO:0000256" key="6">
    <source>
        <dbReference type="ARBA" id="ARBA00023033"/>
    </source>
</evidence>
<accession>A0A402BG43</accession>
<dbReference type="PANTHER" id="PTHR24291">
    <property type="entry name" value="CYTOCHROME P450 FAMILY 4"/>
    <property type="match status" value="1"/>
</dbReference>
<sequence length="457" mass="52196">MVTTPTPLPTGPKGLPVIGSLLDFQYRPLRFFRELEQRYGRMATVHIGKQPLLFCFRPEHIRYFLTENPRNFVKPGNANDVGLKLFLGDGLLTIDGDHHRQQRRLVQPAFHKHRVDSYATIMTRYAQETIASWQPDSVVNMASEMQYLTLRIITKTLFNVDSIEQTKKLGHAFDVVISGGPPRTVIKSRIRSPFASTRELDEASRTIDTFIYGLIEQRRKTNDDTGDVLSMLLQAQQNEPESMTDKQIHDHVLTFVAAGHETAQNTLSWTFYLLSQHPHVRAKLLAELQTVLAGRVPTLDDLPKLPYLEGVINESWRFYPPAWRQARMALEDFELDGKCIPAGTITILSQWILHNLPDIWGDPENFRPERWDKQNAPSIPQGAYFPFGLGPRICIGMPFAQLETKLLLATILQHYIPQLKPRARIVFQPLVTLRPKYGMPMRLETNNTIISPVSTTV</sequence>